<name>A0A0W0EZT2_MONRR</name>
<evidence type="ECO:0000256" key="2">
    <source>
        <dbReference type="SAM" id="SignalP"/>
    </source>
</evidence>
<keyword evidence="1" id="KW-1133">Transmembrane helix</keyword>
<organism evidence="3 4">
    <name type="scientific">Moniliophthora roreri</name>
    <name type="common">Frosty pod rot fungus</name>
    <name type="synonym">Monilia roreri</name>
    <dbReference type="NCBI Taxonomy" id="221103"/>
    <lineage>
        <taxon>Eukaryota</taxon>
        <taxon>Fungi</taxon>
        <taxon>Dikarya</taxon>
        <taxon>Basidiomycota</taxon>
        <taxon>Agaricomycotina</taxon>
        <taxon>Agaricomycetes</taxon>
        <taxon>Agaricomycetidae</taxon>
        <taxon>Agaricales</taxon>
        <taxon>Marasmiineae</taxon>
        <taxon>Marasmiaceae</taxon>
        <taxon>Moniliophthora</taxon>
    </lineage>
</organism>
<evidence type="ECO:0000256" key="1">
    <source>
        <dbReference type="SAM" id="Phobius"/>
    </source>
</evidence>
<keyword evidence="1" id="KW-0812">Transmembrane</keyword>
<keyword evidence="2" id="KW-0732">Signal</keyword>
<feature type="transmembrane region" description="Helical" evidence="1">
    <location>
        <begin position="39"/>
        <end position="67"/>
    </location>
</feature>
<sequence length="235" mass="26302">MMLVLKIPLLGLDIACLLAATETSPSPAPGYSRRRSERFLLAALPILDTITIFAFTLETLIIILTSLRLRHLASFLMLRGTPESLHTNPHFFTGTMIMCMAAIMRYSCIQCIRPFPSPNANSNSSATPKTSDSTLVFRGPYKIVRHPLYSSRLIAELGLFLIFSAKGTWIAESGVLDTGLGQLGVVLWLVVCASKDTILLRRRIPREEGMLKRAFGKEWVEYRKKVMWKLVPGVY</sequence>
<feature type="chain" id="PRO_5006901232" description="Protein-S-isoprenylcysteine O-methyltransferase" evidence="2">
    <location>
        <begin position="20"/>
        <end position="235"/>
    </location>
</feature>
<accession>A0A0W0EZT2</accession>
<evidence type="ECO:0008006" key="5">
    <source>
        <dbReference type="Google" id="ProtNLM"/>
    </source>
</evidence>
<evidence type="ECO:0000313" key="3">
    <source>
        <dbReference type="EMBL" id="KTB29600.1"/>
    </source>
</evidence>
<proteinExistence type="predicted"/>
<dbReference type="Gene3D" id="1.20.120.1630">
    <property type="match status" value="1"/>
</dbReference>
<reference evidence="3 4" key="1">
    <citation type="submission" date="2015-12" db="EMBL/GenBank/DDBJ databases">
        <title>Draft genome sequence of Moniliophthora roreri, the causal agent of frosty pod rot of cacao.</title>
        <authorList>
            <person name="Aime M.C."/>
            <person name="Diaz-Valderrama J.R."/>
            <person name="Kijpornyongpan T."/>
            <person name="Phillips-Mora W."/>
        </authorList>
    </citation>
    <scope>NUCLEOTIDE SEQUENCE [LARGE SCALE GENOMIC DNA]</scope>
    <source>
        <strain evidence="3 4">MCA 2952</strain>
    </source>
</reference>
<feature type="signal peptide" evidence="2">
    <location>
        <begin position="1"/>
        <end position="19"/>
    </location>
</feature>
<evidence type="ECO:0000313" key="4">
    <source>
        <dbReference type="Proteomes" id="UP000054988"/>
    </source>
</evidence>
<dbReference type="EMBL" id="LATX01002428">
    <property type="protein sequence ID" value="KTB29600.1"/>
    <property type="molecule type" value="Genomic_DNA"/>
</dbReference>
<protein>
    <recommendedName>
        <fullName evidence="5">Protein-S-isoprenylcysteine O-methyltransferase</fullName>
    </recommendedName>
</protein>
<keyword evidence="1" id="KW-0472">Membrane</keyword>
<dbReference type="Proteomes" id="UP000054988">
    <property type="component" value="Unassembled WGS sequence"/>
</dbReference>
<gene>
    <name evidence="3" type="ORF">WG66_17867</name>
</gene>
<dbReference type="AlphaFoldDB" id="A0A0W0EZT2"/>
<comment type="caution">
    <text evidence="3">The sequence shown here is derived from an EMBL/GenBank/DDBJ whole genome shotgun (WGS) entry which is preliminary data.</text>
</comment>